<evidence type="ECO:0000256" key="1">
    <source>
        <dbReference type="ARBA" id="ARBA00007812"/>
    </source>
</evidence>
<name>A0ABR8UUJ3_9MICC</name>
<dbReference type="SUPFAM" id="SSF52518">
    <property type="entry name" value="Thiamin diphosphate-binding fold (THDP-binding)"/>
    <property type="match status" value="2"/>
</dbReference>
<dbReference type="PANTHER" id="PTHR18968">
    <property type="entry name" value="THIAMINE PYROPHOSPHATE ENZYMES"/>
    <property type="match status" value="1"/>
</dbReference>
<dbReference type="RefSeq" id="WP_191808526.1">
    <property type="nucleotide sequence ID" value="NZ_JACSQD010000006.1"/>
</dbReference>
<protein>
    <submittedName>
        <fullName evidence="7">Acetolactate synthase</fullName>
    </submittedName>
</protein>
<dbReference type="InterPro" id="IPR012001">
    <property type="entry name" value="Thiamin_PyroP_enz_TPP-bd_dom"/>
</dbReference>
<dbReference type="Pfam" id="PF02775">
    <property type="entry name" value="TPP_enzyme_C"/>
    <property type="match status" value="1"/>
</dbReference>
<dbReference type="Pfam" id="PF00205">
    <property type="entry name" value="TPP_enzyme_M"/>
    <property type="match status" value="1"/>
</dbReference>
<feature type="domain" description="Thiamine pyrophosphate enzyme N-terminal TPP-binding" evidence="6">
    <location>
        <begin position="6"/>
        <end position="119"/>
    </location>
</feature>
<comment type="caution">
    <text evidence="7">The sequence shown here is derived from an EMBL/GenBank/DDBJ whole genome shotgun (WGS) entry which is preliminary data.</text>
</comment>
<keyword evidence="2 3" id="KW-0786">Thiamine pyrophosphate</keyword>
<dbReference type="EMBL" id="JACSQD010000006">
    <property type="protein sequence ID" value="MBD7996235.1"/>
    <property type="molecule type" value="Genomic_DNA"/>
</dbReference>
<dbReference type="InterPro" id="IPR029061">
    <property type="entry name" value="THDP-binding"/>
</dbReference>
<evidence type="ECO:0000259" key="4">
    <source>
        <dbReference type="Pfam" id="PF00205"/>
    </source>
</evidence>
<feature type="domain" description="Thiamine pyrophosphate enzyme TPP-binding" evidence="5">
    <location>
        <begin position="390"/>
        <end position="540"/>
    </location>
</feature>
<comment type="similarity">
    <text evidence="1 3">Belongs to the TPP enzyme family.</text>
</comment>
<dbReference type="PANTHER" id="PTHR18968:SF120">
    <property type="entry name" value="ACETOLACTATE SYNTHASE LARGE SUBUNIT"/>
    <property type="match status" value="1"/>
</dbReference>
<evidence type="ECO:0000313" key="8">
    <source>
        <dbReference type="Proteomes" id="UP000609874"/>
    </source>
</evidence>
<dbReference type="Proteomes" id="UP000609874">
    <property type="component" value="Unassembled WGS sequence"/>
</dbReference>
<feature type="domain" description="Thiamine pyrophosphate enzyme central" evidence="4">
    <location>
        <begin position="192"/>
        <end position="325"/>
    </location>
</feature>
<dbReference type="SUPFAM" id="SSF52467">
    <property type="entry name" value="DHS-like NAD/FAD-binding domain"/>
    <property type="match status" value="1"/>
</dbReference>
<dbReference type="Gene3D" id="3.40.50.1220">
    <property type="entry name" value="TPP-binding domain"/>
    <property type="match status" value="1"/>
</dbReference>
<dbReference type="InterPro" id="IPR012000">
    <property type="entry name" value="Thiamin_PyroP_enz_cen_dom"/>
</dbReference>
<evidence type="ECO:0000259" key="6">
    <source>
        <dbReference type="Pfam" id="PF02776"/>
    </source>
</evidence>
<keyword evidence="8" id="KW-1185">Reference proteome</keyword>
<gene>
    <name evidence="7" type="ORF">H9639_13095</name>
</gene>
<evidence type="ECO:0000256" key="2">
    <source>
        <dbReference type="ARBA" id="ARBA00023052"/>
    </source>
</evidence>
<accession>A0ABR8UUJ3</accession>
<dbReference type="CDD" id="cd00568">
    <property type="entry name" value="TPP_enzymes"/>
    <property type="match status" value="1"/>
</dbReference>
<dbReference type="InterPro" id="IPR045229">
    <property type="entry name" value="TPP_enz"/>
</dbReference>
<dbReference type="Gene3D" id="3.40.50.970">
    <property type="match status" value="2"/>
</dbReference>
<organism evidence="7 8">
    <name type="scientific">Arthrobacter gallicola</name>
    <dbReference type="NCBI Taxonomy" id="2762225"/>
    <lineage>
        <taxon>Bacteria</taxon>
        <taxon>Bacillati</taxon>
        <taxon>Actinomycetota</taxon>
        <taxon>Actinomycetes</taxon>
        <taxon>Micrococcales</taxon>
        <taxon>Micrococcaceae</taxon>
        <taxon>Arthrobacter</taxon>
    </lineage>
</organism>
<proteinExistence type="inferred from homology"/>
<dbReference type="InterPro" id="IPR011766">
    <property type="entry name" value="TPP_enzyme_TPP-bd"/>
</dbReference>
<dbReference type="NCBIfam" id="NF006052">
    <property type="entry name" value="PRK08199.1"/>
    <property type="match status" value="1"/>
</dbReference>
<dbReference type="InterPro" id="IPR029035">
    <property type="entry name" value="DHS-like_NAD/FAD-binding_dom"/>
</dbReference>
<evidence type="ECO:0000313" key="7">
    <source>
        <dbReference type="EMBL" id="MBD7996235.1"/>
    </source>
</evidence>
<evidence type="ECO:0000256" key="3">
    <source>
        <dbReference type="RuleBase" id="RU362132"/>
    </source>
</evidence>
<evidence type="ECO:0000259" key="5">
    <source>
        <dbReference type="Pfam" id="PF02775"/>
    </source>
</evidence>
<dbReference type="Pfam" id="PF02776">
    <property type="entry name" value="TPP_enzyme_N"/>
    <property type="match status" value="1"/>
</dbReference>
<sequence>MNKPRHAGQAIVDSLALHGVQRVFSVPGESYLAVLDGLHGSNIENVVTRHEGGAAYMAEAHGKFTGQPGVAMVTRGPGAANAFVAIHSAWQDGTPMVLFVGLVPTADRMRESFQEFDPAAWFGTQTKRVFVLDEADRASEIVAEAFFAAASGRPGPVVIGLPEDIITHEFTGALYPPIPVADGAVSSQELADIRSALTAAERPLLFVGGQRWTPESAAQVTAFAERNGIPVLQDWHADDRIPANSPVNAGSLGYGRQETAARMFNDADVLLAIGAVPSDVPTDGFTLRQHPNAVNILVNIDTSLRGRSGAVSRHVVASPAAFADAVAGLDLGRSAAWDTWRAAGREAQEQLAALPDPASLPVTAEGTAHMSVVMAELARHLPEDVVRTMGAGNHCAWAQSYIPTNVFPAQLSTRNGSMGYSIPSAVAASLAAPERLVVAVCGDGEFLMNGQEMATAVQYRAPLLAVVMDNGQFGTIRAHQEQHFPGRVSGTALTNPDFAAFAEAFGGHGERITSDEQAAAAVERAVKAVVVDRRPAVIHVVTDPQIMLP</sequence>
<reference evidence="7 8" key="1">
    <citation type="submission" date="2020-08" db="EMBL/GenBank/DDBJ databases">
        <title>A Genomic Blueprint of the Chicken Gut Microbiome.</title>
        <authorList>
            <person name="Gilroy R."/>
            <person name="Ravi A."/>
            <person name="Getino M."/>
            <person name="Pursley I."/>
            <person name="Horton D.L."/>
            <person name="Alikhan N.-F."/>
            <person name="Baker D."/>
            <person name="Gharbi K."/>
            <person name="Hall N."/>
            <person name="Watson M."/>
            <person name="Adriaenssens E.M."/>
            <person name="Foster-Nyarko E."/>
            <person name="Jarju S."/>
            <person name="Secka A."/>
            <person name="Antonio M."/>
            <person name="Oren A."/>
            <person name="Chaudhuri R."/>
            <person name="La Ragione R.M."/>
            <person name="Hildebrand F."/>
            <person name="Pallen M.J."/>
        </authorList>
    </citation>
    <scope>NUCLEOTIDE SEQUENCE [LARGE SCALE GENOMIC DNA]</scope>
    <source>
        <strain evidence="7 8">Sa2CUA1</strain>
    </source>
</reference>
<dbReference type="CDD" id="cd07035">
    <property type="entry name" value="TPP_PYR_POX_like"/>
    <property type="match status" value="1"/>
</dbReference>